<comment type="caution">
    <text evidence="1">The sequence shown here is derived from an EMBL/GenBank/DDBJ whole genome shotgun (WGS) entry which is preliminary data.</text>
</comment>
<dbReference type="Proteomes" id="UP000299102">
    <property type="component" value="Unassembled WGS sequence"/>
</dbReference>
<dbReference type="EMBL" id="BGZK01000649">
    <property type="protein sequence ID" value="GBP54547.1"/>
    <property type="molecule type" value="Genomic_DNA"/>
</dbReference>
<name>A0A4C1WWQ3_EUMVA</name>
<keyword evidence="2" id="KW-1185">Reference proteome</keyword>
<evidence type="ECO:0000313" key="1">
    <source>
        <dbReference type="EMBL" id="GBP54547.1"/>
    </source>
</evidence>
<organism evidence="1 2">
    <name type="scientific">Eumeta variegata</name>
    <name type="common">Bagworm moth</name>
    <name type="synonym">Eumeta japonica</name>
    <dbReference type="NCBI Taxonomy" id="151549"/>
    <lineage>
        <taxon>Eukaryota</taxon>
        <taxon>Metazoa</taxon>
        <taxon>Ecdysozoa</taxon>
        <taxon>Arthropoda</taxon>
        <taxon>Hexapoda</taxon>
        <taxon>Insecta</taxon>
        <taxon>Pterygota</taxon>
        <taxon>Neoptera</taxon>
        <taxon>Endopterygota</taxon>
        <taxon>Lepidoptera</taxon>
        <taxon>Glossata</taxon>
        <taxon>Ditrysia</taxon>
        <taxon>Tineoidea</taxon>
        <taxon>Psychidae</taxon>
        <taxon>Oiketicinae</taxon>
        <taxon>Eumeta</taxon>
    </lineage>
</organism>
<sequence>MRERAGICRGSARRGGGVRAYACLAELPANERRLAARNRKIFALYVTRMCRADSARAASRARRERLIRLRRPAELFYFYPGRAAPGPRPPARRPNSRRI</sequence>
<dbReference type="AlphaFoldDB" id="A0A4C1WWQ3"/>
<reference evidence="1 2" key="1">
    <citation type="journal article" date="2019" name="Commun. Biol.">
        <title>The bagworm genome reveals a unique fibroin gene that provides high tensile strength.</title>
        <authorList>
            <person name="Kono N."/>
            <person name="Nakamura H."/>
            <person name="Ohtoshi R."/>
            <person name="Tomita M."/>
            <person name="Numata K."/>
            <person name="Arakawa K."/>
        </authorList>
    </citation>
    <scope>NUCLEOTIDE SEQUENCE [LARGE SCALE GENOMIC DNA]</scope>
</reference>
<protein>
    <submittedName>
        <fullName evidence="1">Uncharacterized protein</fullName>
    </submittedName>
</protein>
<accession>A0A4C1WWQ3</accession>
<proteinExistence type="predicted"/>
<evidence type="ECO:0000313" key="2">
    <source>
        <dbReference type="Proteomes" id="UP000299102"/>
    </source>
</evidence>
<gene>
    <name evidence="1" type="ORF">EVAR_43419_1</name>
</gene>